<name>A0A0F9QB74_9ZZZZ</name>
<organism evidence="1">
    <name type="scientific">marine sediment metagenome</name>
    <dbReference type="NCBI Taxonomy" id="412755"/>
    <lineage>
        <taxon>unclassified sequences</taxon>
        <taxon>metagenomes</taxon>
        <taxon>ecological metagenomes</taxon>
    </lineage>
</organism>
<dbReference type="PROSITE" id="PS51318">
    <property type="entry name" value="TAT"/>
    <property type="match status" value="1"/>
</dbReference>
<gene>
    <name evidence="1" type="ORF">LCGC14_0725210</name>
</gene>
<proteinExistence type="predicted"/>
<dbReference type="InterPro" id="IPR006311">
    <property type="entry name" value="TAT_signal"/>
</dbReference>
<dbReference type="InterPro" id="IPR008257">
    <property type="entry name" value="Pept_M19"/>
</dbReference>
<dbReference type="InterPro" id="IPR019546">
    <property type="entry name" value="TAT_signal_bac_arc"/>
</dbReference>
<dbReference type="Gene3D" id="3.20.20.140">
    <property type="entry name" value="Metal-dependent hydrolases"/>
    <property type="match status" value="1"/>
</dbReference>
<dbReference type="GO" id="GO:0006508">
    <property type="term" value="P:proteolysis"/>
    <property type="evidence" value="ECO:0007669"/>
    <property type="project" value="InterPro"/>
</dbReference>
<evidence type="ECO:0008006" key="2">
    <source>
        <dbReference type="Google" id="ProtNLM"/>
    </source>
</evidence>
<dbReference type="EMBL" id="LAZR01001659">
    <property type="protein sequence ID" value="KKN41240.1"/>
    <property type="molecule type" value="Genomic_DNA"/>
</dbReference>
<accession>A0A0F9QB74</accession>
<evidence type="ECO:0000313" key="1">
    <source>
        <dbReference type="EMBL" id="KKN41240.1"/>
    </source>
</evidence>
<dbReference type="InterPro" id="IPR032466">
    <property type="entry name" value="Metal_Hydrolase"/>
</dbReference>
<dbReference type="NCBIfam" id="TIGR01409">
    <property type="entry name" value="TAT_signal_seq"/>
    <property type="match status" value="1"/>
</dbReference>
<feature type="non-terminal residue" evidence="1">
    <location>
        <position position="173"/>
    </location>
</feature>
<sequence>MNRRSFLKSVAATGASAAFLNSVPGRAKAKSNSSSTGIVVDGLNGCVLDKDFLARARKGGVHCVVKGLSFGRAHDFVARNPKDITIATTVREIRDAKDSGKLALVFDKQMANDVSDAMRKSNSYLTLTYHLRAQYEAGLRIQGICYNLNNLFGGGCMDHKVPLTRAGRRLVEE</sequence>
<comment type="caution">
    <text evidence="1">The sequence shown here is derived from an EMBL/GenBank/DDBJ whole genome shotgun (WGS) entry which is preliminary data.</text>
</comment>
<dbReference type="AlphaFoldDB" id="A0A0F9QB74"/>
<reference evidence="1" key="1">
    <citation type="journal article" date="2015" name="Nature">
        <title>Complex archaea that bridge the gap between prokaryotes and eukaryotes.</title>
        <authorList>
            <person name="Spang A."/>
            <person name="Saw J.H."/>
            <person name="Jorgensen S.L."/>
            <person name="Zaremba-Niedzwiedzka K."/>
            <person name="Martijn J."/>
            <person name="Lind A.E."/>
            <person name="van Eijk R."/>
            <person name="Schleper C."/>
            <person name="Guy L."/>
            <person name="Ettema T.J."/>
        </authorList>
    </citation>
    <scope>NUCLEOTIDE SEQUENCE</scope>
</reference>
<dbReference type="Pfam" id="PF01244">
    <property type="entry name" value="Peptidase_M19"/>
    <property type="match status" value="1"/>
</dbReference>
<dbReference type="GO" id="GO:0070573">
    <property type="term" value="F:metallodipeptidase activity"/>
    <property type="evidence" value="ECO:0007669"/>
    <property type="project" value="InterPro"/>
</dbReference>
<protein>
    <recommendedName>
        <fullName evidence="2">Twin-arginine translocation signal domain-containing protein</fullName>
    </recommendedName>
</protein>
<dbReference type="SUPFAM" id="SSF51556">
    <property type="entry name" value="Metallo-dependent hydrolases"/>
    <property type="match status" value="1"/>
</dbReference>